<evidence type="ECO:0000256" key="2">
    <source>
        <dbReference type="ARBA" id="ARBA00022679"/>
    </source>
</evidence>
<dbReference type="SUPFAM" id="SSF89550">
    <property type="entry name" value="PHP domain-like"/>
    <property type="match status" value="1"/>
</dbReference>
<dbReference type="Gene3D" id="3.20.20.140">
    <property type="entry name" value="Metal-dependent hydrolases"/>
    <property type="match status" value="1"/>
</dbReference>
<dbReference type="InterPro" id="IPR004013">
    <property type="entry name" value="PHP_dom"/>
</dbReference>
<comment type="catalytic activity">
    <reaction evidence="6">
        <text>DNA(n) + a 2'-deoxyribonucleoside 5'-triphosphate = DNA(n+1) + diphosphate</text>
        <dbReference type="Rhea" id="RHEA:22508"/>
        <dbReference type="Rhea" id="RHEA-COMP:17339"/>
        <dbReference type="Rhea" id="RHEA-COMP:17340"/>
        <dbReference type="ChEBI" id="CHEBI:33019"/>
        <dbReference type="ChEBI" id="CHEBI:61560"/>
        <dbReference type="ChEBI" id="CHEBI:173112"/>
        <dbReference type="EC" id="2.7.7.7"/>
    </reaction>
</comment>
<evidence type="ECO:0000256" key="3">
    <source>
        <dbReference type="ARBA" id="ARBA00022695"/>
    </source>
</evidence>
<dbReference type="GO" id="GO:0003887">
    <property type="term" value="F:DNA-directed DNA polymerase activity"/>
    <property type="evidence" value="ECO:0007669"/>
    <property type="project" value="UniProtKB-KW"/>
</dbReference>
<dbReference type="Gene3D" id="1.10.150.870">
    <property type="match status" value="1"/>
</dbReference>
<dbReference type="Proteomes" id="UP000323994">
    <property type="component" value="Unassembled WGS sequence"/>
</dbReference>
<name>A0A5M8QTF3_9BACT</name>
<evidence type="ECO:0000256" key="5">
    <source>
        <dbReference type="ARBA" id="ARBA00022932"/>
    </source>
</evidence>
<feature type="domain" description="PHP" evidence="7">
    <location>
        <begin position="3"/>
        <end position="96"/>
    </location>
</feature>
<dbReference type="InterPro" id="IPR029460">
    <property type="entry name" value="DNAPol_HHH"/>
</dbReference>
<dbReference type="InterPro" id="IPR016195">
    <property type="entry name" value="Pol/histidinol_Pase-like"/>
</dbReference>
<organism evidence="11 12">
    <name type="scientific">Dyadobacter flavalbus</name>
    <dbReference type="NCBI Taxonomy" id="2579942"/>
    <lineage>
        <taxon>Bacteria</taxon>
        <taxon>Pseudomonadati</taxon>
        <taxon>Bacteroidota</taxon>
        <taxon>Cytophagia</taxon>
        <taxon>Cytophagales</taxon>
        <taxon>Spirosomataceae</taxon>
        <taxon>Dyadobacter</taxon>
    </lineage>
</organism>
<dbReference type="Pfam" id="PF07733">
    <property type="entry name" value="DNA_pol3_alpha"/>
    <property type="match status" value="1"/>
</dbReference>
<dbReference type="CDD" id="cd04485">
    <property type="entry name" value="DnaE_OBF"/>
    <property type="match status" value="1"/>
</dbReference>
<evidence type="ECO:0000259" key="10">
    <source>
        <dbReference type="Pfam" id="PF17657"/>
    </source>
</evidence>
<evidence type="ECO:0000259" key="8">
    <source>
        <dbReference type="Pfam" id="PF07733"/>
    </source>
</evidence>
<keyword evidence="3" id="KW-0548">Nucleotidyltransferase</keyword>
<protein>
    <recommendedName>
        <fullName evidence="1">DNA-directed DNA polymerase</fullName>
        <ecNumber evidence="1">2.7.7.7</ecNumber>
    </recommendedName>
</protein>
<feature type="domain" description="Bacterial DNA polymerase III alpha subunit NTPase" evidence="8">
    <location>
        <begin position="247"/>
        <end position="482"/>
    </location>
</feature>
<dbReference type="GO" id="GO:0006260">
    <property type="term" value="P:DNA replication"/>
    <property type="evidence" value="ECO:0007669"/>
    <property type="project" value="UniProtKB-KW"/>
</dbReference>
<reference evidence="11 12" key="1">
    <citation type="submission" date="2019-05" db="EMBL/GenBank/DDBJ databases">
        <authorList>
            <person name="Qu J.-H."/>
        </authorList>
    </citation>
    <scope>NUCLEOTIDE SEQUENCE [LARGE SCALE GENOMIC DNA]</scope>
    <source>
        <strain evidence="11 12">NS28</strain>
    </source>
</reference>
<dbReference type="InterPro" id="IPR004805">
    <property type="entry name" value="DnaE2/DnaE/PolC"/>
</dbReference>
<proteinExistence type="predicted"/>
<evidence type="ECO:0000256" key="1">
    <source>
        <dbReference type="ARBA" id="ARBA00012417"/>
    </source>
</evidence>
<sequence length="987" mass="113551">MLLNLHSYFSLRYGTISLDDLTDLIISHGHDTAVLTDINNSSAIFPFIKKCREKGINGLVGMEYRNGDTLLYIGIARNEAGFAELNEHMTTANRNKQPLPKFAPAFNQAFIVYPLGTIEIRRLRENEFIGIRPDQVNKISLEPRSNFDRYVILWPVTVKNENDYRLHQQLRAVDRNIIYSKVTKSMVANSWEKMPERRDMINKFYLFPEILVATEKLLSQCSFSFDFTIVRNKKYFTGNAYDDKLLLEKLAVSGMQRRYGNNNKEAKQRVAKELRIIDELCFSSYFLITHDIIRYTTSRNFYHVGRGSGANSIVAYCLGITDVCPIKLDLYFERFLNPKRQTPPDFDIDFSWQDRKEVFTYIFTRYQSKHTAMMGAMSTFRDRSIIRELGKVYGLPKSEIDELIRNPGSPHNSEEAVALIKSLYGLVEDFPNLRTPHACGVLISEDPITNFTALDFPPMDFPCAQFDMYVAEDIKFEKFDILSQRGLGAIKDCVQIIEQNRGQKVDISNPDKFFTDPRISQQLKSSKTVGCFYIESPAMRQLITKLQCDNYLTLVAASSVIRPGVGSSGMMDVYIKRHRDPESTIYLHPVMEEQLAETYGVMVYQEDVIKVGHFFGGLDLADADVLRRMMSGKHRSASHLQEIESKFFKNCEELGRPAEIAKEVWRQMESFAGYSFSKAHSASFAVESYQSLYLKTYYPLEFMTATINNHGGFYSPQVYINEAKKDGAVIHNPCVNMSHWTTTIYGIDLYIGFDLVKDLEVKTVKQILEERQINGKYKSLENFIMRTGVSQTQISILIRIGAFNFTNTVKTNLQWESLYICSEIKDRSLPVGLFDEAVKVPEVPKFEYSLPEHLYDEIRYLNFPITASWFSLIRSTFRGVYANDMDKHVGKTVRMVGDFVTYKPVRTKKGEMMMFGTFLDDQGNFFNTVHFPNSLRGYRFQGMGVYLVEGLITMEFGYCSITVSRCAKIPLLPNPWEHETVNRKLLP</sequence>
<gene>
    <name evidence="11" type="ORF">FEM33_11725</name>
</gene>
<dbReference type="GO" id="GO:0008408">
    <property type="term" value="F:3'-5' exonuclease activity"/>
    <property type="evidence" value="ECO:0007669"/>
    <property type="project" value="InterPro"/>
</dbReference>
<evidence type="ECO:0000313" key="11">
    <source>
        <dbReference type="EMBL" id="KAA6439545.1"/>
    </source>
</evidence>
<dbReference type="EC" id="2.7.7.7" evidence="1"/>
<dbReference type="RefSeq" id="WP_139012214.1">
    <property type="nucleotide sequence ID" value="NZ_VBSN01000037.1"/>
</dbReference>
<evidence type="ECO:0000313" key="12">
    <source>
        <dbReference type="Proteomes" id="UP000323994"/>
    </source>
</evidence>
<dbReference type="InterPro" id="IPR011708">
    <property type="entry name" value="DNA_pol3_alpha_NTPase_dom"/>
</dbReference>
<keyword evidence="4" id="KW-0235">DNA replication</keyword>
<dbReference type="AlphaFoldDB" id="A0A5M8QTF3"/>
<keyword evidence="12" id="KW-1185">Reference proteome</keyword>
<dbReference type="PANTHER" id="PTHR32294">
    <property type="entry name" value="DNA POLYMERASE III SUBUNIT ALPHA"/>
    <property type="match status" value="1"/>
</dbReference>
<dbReference type="Pfam" id="PF17657">
    <property type="entry name" value="DNA_pol3_finger"/>
    <property type="match status" value="1"/>
</dbReference>
<keyword evidence="2" id="KW-0808">Transferase</keyword>
<evidence type="ECO:0000256" key="6">
    <source>
        <dbReference type="ARBA" id="ARBA00049244"/>
    </source>
</evidence>
<comment type="caution">
    <text evidence="11">The sequence shown here is derived from an EMBL/GenBank/DDBJ whole genome shotgun (WGS) entry which is preliminary data.</text>
</comment>
<dbReference type="Pfam" id="PF14579">
    <property type="entry name" value="HHH_6"/>
    <property type="match status" value="1"/>
</dbReference>
<feature type="domain" description="DNA polymerase helix-hairpin-helix motif" evidence="9">
    <location>
        <begin position="728"/>
        <end position="808"/>
    </location>
</feature>
<evidence type="ECO:0000259" key="7">
    <source>
        <dbReference type="Pfam" id="PF02811"/>
    </source>
</evidence>
<dbReference type="OrthoDB" id="9803237at2"/>
<evidence type="ECO:0000259" key="9">
    <source>
        <dbReference type="Pfam" id="PF14579"/>
    </source>
</evidence>
<dbReference type="InterPro" id="IPR040982">
    <property type="entry name" value="DNA_pol3_finger"/>
</dbReference>
<feature type="domain" description="DNA polymerase III alpha subunit finger" evidence="10">
    <location>
        <begin position="487"/>
        <end position="653"/>
    </location>
</feature>
<keyword evidence="5" id="KW-0239">DNA-directed DNA polymerase</keyword>
<accession>A0A5M8QTF3</accession>
<evidence type="ECO:0000256" key="4">
    <source>
        <dbReference type="ARBA" id="ARBA00022705"/>
    </source>
</evidence>
<dbReference type="EMBL" id="VBSN01000037">
    <property type="protein sequence ID" value="KAA6439545.1"/>
    <property type="molecule type" value="Genomic_DNA"/>
</dbReference>
<dbReference type="Pfam" id="PF02811">
    <property type="entry name" value="PHP"/>
    <property type="match status" value="1"/>
</dbReference>